<dbReference type="GO" id="GO:0016987">
    <property type="term" value="F:sigma factor activity"/>
    <property type="evidence" value="ECO:0007669"/>
    <property type="project" value="TreeGrafter"/>
</dbReference>
<proteinExistence type="predicted"/>
<gene>
    <name evidence="1" type="ORF">HDA41_000459</name>
</gene>
<organism evidence="1 2">
    <name type="scientific">Streptomyces caelestis</name>
    <dbReference type="NCBI Taxonomy" id="36816"/>
    <lineage>
        <taxon>Bacteria</taxon>
        <taxon>Bacillati</taxon>
        <taxon>Actinomycetota</taxon>
        <taxon>Actinomycetes</taxon>
        <taxon>Kitasatosporales</taxon>
        <taxon>Streptomycetaceae</taxon>
        <taxon>Streptomyces</taxon>
    </lineage>
</organism>
<dbReference type="InterPro" id="IPR013325">
    <property type="entry name" value="RNA_pol_sigma_r2"/>
</dbReference>
<keyword evidence="1" id="KW-0804">Transcription</keyword>
<dbReference type="GO" id="GO:0006352">
    <property type="term" value="P:DNA-templated transcription initiation"/>
    <property type="evidence" value="ECO:0007669"/>
    <property type="project" value="InterPro"/>
</dbReference>
<evidence type="ECO:0000313" key="1">
    <source>
        <dbReference type="EMBL" id="MBB5792495.1"/>
    </source>
</evidence>
<accession>A0A7W9GYS4</accession>
<dbReference type="GO" id="GO:0000428">
    <property type="term" value="C:DNA-directed RNA polymerase complex"/>
    <property type="evidence" value="ECO:0007669"/>
    <property type="project" value="UniProtKB-KW"/>
</dbReference>
<sequence length="152" mass="16274">MTEIPVPGTAAPLDEATGVFVDQRELLFGVVYNMLGSVAGTEDVLQETWLSWTARGGGAPLAGVDNPRAYLVRVAVDHALRRRAVISRSQETYVGSWLPEPLVADEATDTADGPAPRSESVSLAMLVVLEALTPLERAVFVLARCSATRTPR</sequence>
<dbReference type="Gene3D" id="1.10.1740.10">
    <property type="match status" value="1"/>
</dbReference>
<dbReference type="PANTHER" id="PTHR30173:SF36">
    <property type="entry name" value="ECF RNA POLYMERASE SIGMA FACTOR SIGJ"/>
    <property type="match status" value="1"/>
</dbReference>
<dbReference type="SUPFAM" id="SSF88946">
    <property type="entry name" value="Sigma2 domain of RNA polymerase sigma factors"/>
    <property type="match status" value="1"/>
</dbReference>
<name>A0A7W9GYS4_9ACTN</name>
<keyword evidence="1" id="KW-0240">DNA-directed RNA polymerase</keyword>
<dbReference type="AlphaFoldDB" id="A0A7W9GYS4"/>
<protein>
    <submittedName>
        <fullName evidence="1">DNA-directed RNA polymerase specialized sigma24 family protein</fullName>
    </submittedName>
</protein>
<comment type="caution">
    <text evidence="1">The sequence shown here is derived from an EMBL/GenBank/DDBJ whole genome shotgun (WGS) entry which is preliminary data.</text>
</comment>
<dbReference type="Proteomes" id="UP000590647">
    <property type="component" value="Unassembled WGS sequence"/>
</dbReference>
<keyword evidence="2" id="KW-1185">Reference proteome</keyword>
<dbReference type="PANTHER" id="PTHR30173">
    <property type="entry name" value="SIGMA 19 FACTOR"/>
    <property type="match status" value="1"/>
</dbReference>
<evidence type="ECO:0000313" key="2">
    <source>
        <dbReference type="Proteomes" id="UP000590647"/>
    </source>
</evidence>
<dbReference type="EMBL" id="JACHNE010000001">
    <property type="protein sequence ID" value="MBB5792495.1"/>
    <property type="molecule type" value="Genomic_DNA"/>
</dbReference>
<dbReference type="InterPro" id="IPR052704">
    <property type="entry name" value="ECF_Sigma-70_Domain"/>
</dbReference>
<reference evidence="1 2" key="1">
    <citation type="submission" date="2020-08" db="EMBL/GenBank/DDBJ databases">
        <title>Sequencing the genomes of 1000 actinobacteria strains.</title>
        <authorList>
            <person name="Klenk H.-P."/>
        </authorList>
    </citation>
    <scope>NUCLEOTIDE SEQUENCE [LARGE SCALE GENOMIC DNA]</scope>
    <source>
        <strain evidence="1 2">DSM 40084</strain>
    </source>
</reference>